<sequence>MKWPVMRSESFPLARALRIAVLANEHTIGSLLRPLERALHPGSRGLYESDEVARLRRGASLPLARALHRLGQTGRNERRVTPARAGSTLFDLVILTGFACHLLAAC</sequence>
<evidence type="ECO:0000313" key="1">
    <source>
        <dbReference type="EMBL" id="GAA2932948.1"/>
    </source>
</evidence>
<organism evidence="1 2">
    <name type="scientific">Streptomyces enissocaesilis</name>
    <dbReference type="NCBI Taxonomy" id="332589"/>
    <lineage>
        <taxon>Bacteria</taxon>
        <taxon>Bacillati</taxon>
        <taxon>Actinomycetota</taxon>
        <taxon>Actinomycetes</taxon>
        <taxon>Kitasatosporales</taxon>
        <taxon>Streptomycetaceae</taxon>
        <taxon>Streptomyces</taxon>
        <taxon>Streptomyces rochei group</taxon>
    </lineage>
</organism>
<keyword evidence="2" id="KW-1185">Reference proteome</keyword>
<gene>
    <name evidence="1" type="ORF">GCM10010446_17160</name>
</gene>
<name>A0ABN3X0N1_9ACTN</name>
<reference evidence="1 2" key="1">
    <citation type="journal article" date="2019" name="Int. J. Syst. Evol. Microbiol.">
        <title>The Global Catalogue of Microorganisms (GCM) 10K type strain sequencing project: providing services to taxonomists for standard genome sequencing and annotation.</title>
        <authorList>
            <consortium name="The Broad Institute Genomics Platform"/>
            <consortium name="The Broad Institute Genome Sequencing Center for Infectious Disease"/>
            <person name="Wu L."/>
            <person name="Ma J."/>
        </authorList>
    </citation>
    <scope>NUCLEOTIDE SEQUENCE [LARGE SCALE GENOMIC DNA]</scope>
    <source>
        <strain evidence="1 2">JCM 9088</strain>
    </source>
</reference>
<protein>
    <submittedName>
        <fullName evidence="1">Uncharacterized protein</fullName>
    </submittedName>
</protein>
<dbReference type="EMBL" id="BAAAUD010000017">
    <property type="protein sequence ID" value="GAA2932948.1"/>
    <property type="molecule type" value="Genomic_DNA"/>
</dbReference>
<proteinExistence type="predicted"/>
<accession>A0ABN3X0N1</accession>
<comment type="caution">
    <text evidence="1">The sequence shown here is derived from an EMBL/GenBank/DDBJ whole genome shotgun (WGS) entry which is preliminary data.</text>
</comment>
<evidence type="ECO:0000313" key="2">
    <source>
        <dbReference type="Proteomes" id="UP001500403"/>
    </source>
</evidence>
<dbReference type="Proteomes" id="UP001500403">
    <property type="component" value="Unassembled WGS sequence"/>
</dbReference>